<sequence>MSTITNSSDRSTYNQINDMKHVEKNNEAMDAANLEMKNNKKGRDNILNSI</sequence>
<organism evidence="1 2">
    <name type="scientific">Pseudoduganella namucuonensis</name>
    <dbReference type="NCBI Taxonomy" id="1035707"/>
    <lineage>
        <taxon>Bacteria</taxon>
        <taxon>Pseudomonadati</taxon>
        <taxon>Pseudomonadota</taxon>
        <taxon>Betaproteobacteria</taxon>
        <taxon>Burkholderiales</taxon>
        <taxon>Oxalobacteraceae</taxon>
        <taxon>Telluria group</taxon>
        <taxon>Pseudoduganella</taxon>
    </lineage>
</organism>
<reference evidence="2" key="1">
    <citation type="submission" date="2016-10" db="EMBL/GenBank/DDBJ databases">
        <authorList>
            <person name="Varghese N."/>
            <person name="Submissions S."/>
        </authorList>
    </citation>
    <scope>NUCLEOTIDE SEQUENCE [LARGE SCALE GENOMIC DNA]</scope>
    <source>
        <strain evidence="2">CGMCC 1.11014</strain>
    </source>
</reference>
<protein>
    <submittedName>
        <fullName evidence="1">Uncharacterized protein</fullName>
    </submittedName>
</protein>
<keyword evidence="2" id="KW-1185">Reference proteome</keyword>
<proteinExistence type="predicted"/>
<dbReference type="EMBL" id="FPBO01000040">
    <property type="protein sequence ID" value="SFV13837.1"/>
    <property type="molecule type" value="Genomic_DNA"/>
</dbReference>
<accession>A0A1I7LW85</accession>
<name>A0A1I7LW85_9BURK</name>
<gene>
    <name evidence="1" type="ORF">SAMN05216552_104021</name>
</gene>
<evidence type="ECO:0000313" key="2">
    <source>
        <dbReference type="Proteomes" id="UP000199391"/>
    </source>
</evidence>
<dbReference type="STRING" id="1035707.SAMN05216552_104021"/>
<evidence type="ECO:0000313" key="1">
    <source>
        <dbReference type="EMBL" id="SFV13837.1"/>
    </source>
</evidence>
<dbReference type="Proteomes" id="UP000199391">
    <property type="component" value="Unassembled WGS sequence"/>
</dbReference>
<dbReference type="AlphaFoldDB" id="A0A1I7LW85"/>